<evidence type="ECO:0000313" key="1">
    <source>
        <dbReference type="EMBL" id="CAK9180661.1"/>
    </source>
</evidence>
<evidence type="ECO:0000313" key="2">
    <source>
        <dbReference type="Proteomes" id="UP001642360"/>
    </source>
</evidence>
<accession>A0ABC8UHY3</accession>
<name>A0ABC8UHY3_9AQUA</name>
<dbReference type="EMBL" id="CAUOFW020007803">
    <property type="protein sequence ID" value="CAK9180661.1"/>
    <property type="molecule type" value="Genomic_DNA"/>
</dbReference>
<reference evidence="1 2" key="1">
    <citation type="submission" date="2024-02" db="EMBL/GenBank/DDBJ databases">
        <authorList>
            <person name="Vignale AGUSTIN F."/>
            <person name="Sosa J E."/>
            <person name="Modenutti C."/>
        </authorList>
    </citation>
    <scope>NUCLEOTIDE SEQUENCE [LARGE SCALE GENOMIC DNA]</scope>
</reference>
<proteinExistence type="predicted"/>
<dbReference type="Proteomes" id="UP001642360">
    <property type="component" value="Unassembled WGS sequence"/>
</dbReference>
<keyword evidence="2" id="KW-1185">Reference proteome</keyword>
<organism evidence="1 2">
    <name type="scientific">Ilex paraguariensis</name>
    <name type="common">yerba mate</name>
    <dbReference type="NCBI Taxonomy" id="185542"/>
    <lineage>
        <taxon>Eukaryota</taxon>
        <taxon>Viridiplantae</taxon>
        <taxon>Streptophyta</taxon>
        <taxon>Embryophyta</taxon>
        <taxon>Tracheophyta</taxon>
        <taxon>Spermatophyta</taxon>
        <taxon>Magnoliopsida</taxon>
        <taxon>eudicotyledons</taxon>
        <taxon>Gunneridae</taxon>
        <taxon>Pentapetalae</taxon>
        <taxon>asterids</taxon>
        <taxon>campanulids</taxon>
        <taxon>Aquifoliales</taxon>
        <taxon>Aquifoliaceae</taxon>
        <taxon>Ilex</taxon>
    </lineage>
</organism>
<comment type="caution">
    <text evidence="1">The sequence shown here is derived from an EMBL/GenBank/DDBJ whole genome shotgun (WGS) entry which is preliminary data.</text>
</comment>
<dbReference type="AlphaFoldDB" id="A0ABC8UHY3"/>
<sequence length="107" mass="11921">MACNDRRSNLGKHVLRCKECRISGRRSSTPYLVSICPKKNHLNIMARRALRLKEGHRGSQNEGRLAYEEIEAGTSGRDTGCPICAIFHGSTTYGGTYNPKASHWLSD</sequence>
<protein>
    <submittedName>
        <fullName evidence="1">Uncharacterized protein</fullName>
    </submittedName>
</protein>
<gene>
    <name evidence="1" type="ORF">ILEXP_LOCUS50681</name>
</gene>